<dbReference type="KEGG" id="lalw:BTM29_04985"/>
<keyword evidence="10" id="KW-0270">Exopolysaccharide synthesis</keyword>
<dbReference type="InterPro" id="IPR003856">
    <property type="entry name" value="LPS_length_determ_N"/>
</dbReference>
<keyword evidence="6 12" id="KW-0812">Transmembrane</keyword>
<feature type="transmembrane region" description="Helical" evidence="12">
    <location>
        <begin position="30"/>
        <end position="50"/>
    </location>
</feature>
<evidence type="ECO:0000256" key="8">
    <source>
        <dbReference type="ARBA" id="ARBA00022989"/>
    </source>
</evidence>
<evidence type="ECO:0000256" key="4">
    <source>
        <dbReference type="ARBA" id="ARBA00020739"/>
    </source>
</evidence>
<evidence type="ECO:0000256" key="7">
    <source>
        <dbReference type="ARBA" id="ARBA00022903"/>
    </source>
</evidence>
<keyword evidence="16" id="KW-1185">Reference proteome</keyword>
<evidence type="ECO:0000256" key="12">
    <source>
        <dbReference type="SAM" id="Phobius"/>
    </source>
</evidence>
<keyword evidence="8 12" id="KW-1133">Transmembrane helix</keyword>
<dbReference type="InterPro" id="IPR032807">
    <property type="entry name" value="GNVR"/>
</dbReference>
<evidence type="ECO:0000256" key="2">
    <source>
        <dbReference type="ARBA" id="ARBA00005132"/>
    </source>
</evidence>
<evidence type="ECO:0000256" key="1">
    <source>
        <dbReference type="ARBA" id="ARBA00004651"/>
    </source>
</evidence>
<dbReference type="EMBL" id="CP019323">
    <property type="protein sequence ID" value="APX71949.1"/>
    <property type="molecule type" value="Genomic_DNA"/>
</dbReference>
<protein>
    <recommendedName>
        <fullName evidence="4">Capsular polysaccharide biosynthesis protein CpsC</fullName>
    </recommendedName>
</protein>
<evidence type="ECO:0000259" key="13">
    <source>
        <dbReference type="Pfam" id="PF02706"/>
    </source>
</evidence>
<feature type="domain" description="Tyrosine-protein kinase G-rich" evidence="14">
    <location>
        <begin position="150"/>
        <end position="209"/>
    </location>
</feature>
<reference evidence="16" key="1">
    <citation type="submission" date="2016-12" db="EMBL/GenBank/DDBJ databases">
        <authorList>
            <person name="Jung M.Y."/>
            <person name="Lee S.H."/>
        </authorList>
    </citation>
    <scope>NUCLEOTIDE SEQUENCE [LARGE SCALE GENOMIC DNA]</scope>
    <source>
        <strain evidence="16">WiKim39</strain>
    </source>
</reference>
<gene>
    <name evidence="15" type="ORF">BTM29_04985</name>
</gene>
<evidence type="ECO:0000313" key="15">
    <source>
        <dbReference type="EMBL" id="APX71949.1"/>
    </source>
</evidence>
<evidence type="ECO:0000313" key="16">
    <source>
        <dbReference type="Proteomes" id="UP000187499"/>
    </source>
</evidence>
<dbReference type="InterPro" id="IPR050445">
    <property type="entry name" value="Bact_polysacc_biosynth/exp"/>
</dbReference>
<dbReference type="Pfam" id="PF02706">
    <property type="entry name" value="Wzz"/>
    <property type="match status" value="1"/>
</dbReference>
<dbReference type="GO" id="GO:0004713">
    <property type="term" value="F:protein tyrosine kinase activity"/>
    <property type="evidence" value="ECO:0007669"/>
    <property type="project" value="TreeGrafter"/>
</dbReference>
<dbReference type="GO" id="GO:0005886">
    <property type="term" value="C:plasma membrane"/>
    <property type="evidence" value="ECO:0007669"/>
    <property type="project" value="UniProtKB-SubCell"/>
</dbReference>
<proteinExistence type="inferred from homology"/>
<evidence type="ECO:0000259" key="14">
    <source>
        <dbReference type="Pfam" id="PF13807"/>
    </source>
</evidence>
<name>A0A1P8Q2D5_9LACO</name>
<dbReference type="AlphaFoldDB" id="A0A1P8Q2D5"/>
<dbReference type="Pfam" id="PF13807">
    <property type="entry name" value="GNVR"/>
    <property type="match status" value="1"/>
</dbReference>
<feature type="transmembrane region" description="Helical" evidence="12">
    <location>
        <begin position="188"/>
        <end position="207"/>
    </location>
</feature>
<comment type="similarity">
    <text evidence="3">Belongs to the CpsC/CapA family.</text>
</comment>
<keyword evidence="5" id="KW-1003">Cell membrane</keyword>
<evidence type="ECO:0000256" key="9">
    <source>
        <dbReference type="ARBA" id="ARBA00023136"/>
    </source>
</evidence>
<comment type="subcellular location">
    <subcellularLocation>
        <location evidence="1">Cell membrane</location>
        <topology evidence="1">Multi-pass membrane protein</topology>
    </subcellularLocation>
</comment>
<comment type="pathway">
    <text evidence="2">Capsule biogenesis; capsule polysaccharide biosynthesis.</text>
</comment>
<organism evidence="15 16">
    <name type="scientific">Companilactobacillus allii</name>
    <dbReference type="NCBI Taxonomy" id="1847728"/>
    <lineage>
        <taxon>Bacteria</taxon>
        <taxon>Bacillati</taxon>
        <taxon>Bacillota</taxon>
        <taxon>Bacilli</taxon>
        <taxon>Lactobacillales</taxon>
        <taxon>Lactobacillaceae</taxon>
        <taxon>Companilactobacillus</taxon>
    </lineage>
</organism>
<accession>A0A1P8Q2D5</accession>
<dbReference type="GO" id="GO:0000271">
    <property type="term" value="P:polysaccharide biosynthetic process"/>
    <property type="evidence" value="ECO:0007669"/>
    <property type="project" value="UniProtKB-KW"/>
</dbReference>
<dbReference type="PANTHER" id="PTHR32309:SF13">
    <property type="entry name" value="FERRIC ENTEROBACTIN TRANSPORT PROTEIN FEPE"/>
    <property type="match status" value="1"/>
</dbReference>
<evidence type="ECO:0000256" key="10">
    <source>
        <dbReference type="ARBA" id="ARBA00023169"/>
    </source>
</evidence>
<feature type="domain" description="Polysaccharide chain length determinant N-terminal" evidence="13">
    <location>
        <begin position="14"/>
        <end position="104"/>
    </location>
</feature>
<evidence type="ECO:0000256" key="11">
    <source>
        <dbReference type="ARBA" id="ARBA00045736"/>
    </source>
</evidence>
<dbReference type="PANTHER" id="PTHR32309">
    <property type="entry name" value="TYROSINE-PROTEIN KINASE"/>
    <property type="match status" value="1"/>
</dbReference>
<keyword evidence="9 12" id="KW-0472">Membrane</keyword>
<dbReference type="Proteomes" id="UP000187499">
    <property type="component" value="Chromosome"/>
</dbReference>
<keyword evidence="7" id="KW-0972">Capsule biogenesis/degradation</keyword>
<comment type="function">
    <text evidence="11">Required for CpsD phosphorylation. Involved in the regulation of capsular polysaccharide biosynthesis. May be part of a complex that directs the coordinated polymerization and export to the cell surface of the capsular polysaccharide.</text>
</comment>
<evidence type="ECO:0000256" key="5">
    <source>
        <dbReference type="ARBA" id="ARBA00022475"/>
    </source>
</evidence>
<evidence type="ECO:0000256" key="3">
    <source>
        <dbReference type="ARBA" id="ARBA00006683"/>
    </source>
</evidence>
<evidence type="ECO:0000256" key="6">
    <source>
        <dbReference type="ARBA" id="ARBA00022692"/>
    </source>
</evidence>
<sequence length="268" mass="29224">MVVIWRVPVGSEQTISMMQIFAILRKHIKMILGTTLVVTFAVAFVTFFVMSPKYSATTELLVNRKLSADMQSAQFQQTQADVQMINTYKDIITSPTVLKDVNKEVSNYPGYPGSMGALKSSISVSSEQNSQVFSVTAKASDPNTAAEIANLTAKVFKKKVVKIMSINNVSIVSQASINKSPVSPRKKLNLLAGIIVGLILGVGMAFIREITDRTVSSVDFLTNELGLTNLGIVSEIDQSEVKKRVFHKTKLHGNGNAGLTPQTSQRRV</sequence>
<dbReference type="STRING" id="1847728.BTM29_04985"/>